<proteinExistence type="predicted"/>
<evidence type="ECO:0000313" key="1">
    <source>
        <dbReference type="EMBL" id="CAD7689639.1"/>
    </source>
</evidence>
<comment type="caution">
    <text evidence="1">The sequence shown here is derived from an EMBL/GenBank/DDBJ whole genome shotgun (WGS) entry which is preliminary data.</text>
</comment>
<evidence type="ECO:0000313" key="2">
    <source>
        <dbReference type="Proteomes" id="UP000645828"/>
    </source>
</evidence>
<keyword evidence="2" id="KW-1185">Reference proteome</keyword>
<accession>A0A811ZLS8</accession>
<dbReference type="Proteomes" id="UP000645828">
    <property type="component" value="Unassembled WGS sequence"/>
</dbReference>
<organism evidence="1 2">
    <name type="scientific">Nyctereutes procyonoides</name>
    <name type="common">Raccoon dog</name>
    <name type="synonym">Canis procyonoides</name>
    <dbReference type="NCBI Taxonomy" id="34880"/>
    <lineage>
        <taxon>Eukaryota</taxon>
        <taxon>Metazoa</taxon>
        <taxon>Chordata</taxon>
        <taxon>Craniata</taxon>
        <taxon>Vertebrata</taxon>
        <taxon>Euteleostomi</taxon>
        <taxon>Mammalia</taxon>
        <taxon>Eutheria</taxon>
        <taxon>Laurasiatheria</taxon>
        <taxon>Carnivora</taxon>
        <taxon>Caniformia</taxon>
        <taxon>Canidae</taxon>
        <taxon>Nyctereutes</taxon>
    </lineage>
</organism>
<dbReference type="AlphaFoldDB" id="A0A811ZLS8"/>
<sequence>MSNRSADGLPPSTGRQKVCDMQMMRRKMDNEPEIDCQVTLFVANARKVCKNCPHTRRWRPHPAAKPARSPGPAAPLCTGLACVLRAAGTRSRPPHSLRPGGPGASSYCKYLYLIDNYI</sequence>
<gene>
    <name evidence="1" type="ORF">NYPRO_LOCUS22433</name>
</gene>
<reference evidence="1" key="1">
    <citation type="submission" date="2020-12" db="EMBL/GenBank/DDBJ databases">
        <authorList>
            <consortium name="Molecular Ecology Group"/>
        </authorList>
    </citation>
    <scope>NUCLEOTIDE SEQUENCE</scope>
    <source>
        <strain evidence="1">TBG_1078</strain>
    </source>
</reference>
<name>A0A811ZLS8_NYCPR</name>
<protein>
    <submittedName>
        <fullName evidence="1">(raccoon dog) hypothetical protein</fullName>
    </submittedName>
</protein>
<dbReference type="EMBL" id="CAJHUB010000769">
    <property type="protein sequence ID" value="CAD7689639.1"/>
    <property type="molecule type" value="Genomic_DNA"/>
</dbReference>